<dbReference type="EC" id="1.11.1.21" evidence="11"/>
<feature type="region of interest" description="Disordered" evidence="12">
    <location>
        <begin position="1"/>
        <end position="21"/>
    </location>
</feature>
<evidence type="ECO:0000313" key="15">
    <source>
        <dbReference type="Proteomes" id="UP000612956"/>
    </source>
</evidence>
<name>A0A917QCZ4_9NOCA</name>
<evidence type="ECO:0000256" key="8">
    <source>
        <dbReference type="ARBA" id="ARBA00049145"/>
    </source>
</evidence>
<dbReference type="GO" id="GO:0005829">
    <property type="term" value="C:cytosol"/>
    <property type="evidence" value="ECO:0007669"/>
    <property type="project" value="TreeGrafter"/>
</dbReference>
<dbReference type="GO" id="GO:0046872">
    <property type="term" value="F:metal ion binding"/>
    <property type="evidence" value="ECO:0007669"/>
    <property type="project" value="UniProtKB-KW"/>
</dbReference>
<comment type="catalytic activity">
    <reaction evidence="9">
        <text>H2O2 + AH2 = A + 2 H2O</text>
        <dbReference type="Rhea" id="RHEA:30275"/>
        <dbReference type="ChEBI" id="CHEBI:13193"/>
        <dbReference type="ChEBI" id="CHEBI:15377"/>
        <dbReference type="ChEBI" id="CHEBI:16240"/>
        <dbReference type="ChEBI" id="CHEBI:17499"/>
        <dbReference type="EC" id="1.11.1.21"/>
    </reaction>
</comment>
<dbReference type="PANTHER" id="PTHR30555">
    <property type="entry name" value="HYDROPEROXIDASE I, BIFUNCTIONAL CATALASE-PEROXIDASE"/>
    <property type="match status" value="1"/>
</dbReference>
<evidence type="ECO:0000256" key="7">
    <source>
        <dbReference type="ARBA" id="ARBA00023324"/>
    </source>
</evidence>
<comment type="catalytic activity">
    <reaction evidence="8">
        <text>2 H2O2 = O2 + 2 H2O</text>
        <dbReference type="Rhea" id="RHEA:20309"/>
        <dbReference type="ChEBI" id="CHEBI:15377"/>
        <dbReference type="ChEBI" id="CHEBI:15379"/>
        <dbReference type="ChEBI" id="CHEBI:16240"/>
        <dbReference type="EC" id="1.11.1.21"/>
    </reaction>
</comment>
<dbReference type="InterPro" id="IPR000763">
    <property type="entry name" value="Catalase_peroxidase"/>
</dbReference>
<reference evidence="14" key="2">
    <citation type="submission" date="2020-09" db="EMBL/GenBank/DDBJ databases">
        <authorList>
            <person name="Sun Q."/>
            <person name="Zhou Y."/>
        </authorList>
    </citation>
    <scope>NUCLEOTIDE SEQUENCE</scope>
    <source>
        <strain evidence="14">CGMCC 4.7278</strain>
    </source>
</reference>
<evidence type="ECO:0000259" key="13">
    <source>
        <dbReference type="Pfam" id="PF00141"/>
    </source>
</evidence>
<dbReference type="PROSITE" id="PS00435">
    <property type="entry name" value="PEROXIDASE_1"/>
    <property type="match status" value="1"/>
</dbReference>
<dbReference type="InterPro" id="IPR010255">
    <property type="entry name" value="Haem_peroxidase_sf"/>
</dbReference>
<accession>A0A917QCZ4</accession>
<evidence type="ECO:0000256" key="10">
    <source>
        <dbReference type="ARBA" id="ARBA00060838"/>
    </source>
</evidence>
<dbReference type="GO" id="GO:0070301">
    <property type="term" value="P:cellular response to hydrogen peroxide"/>
    <property type="evidence" value="ECO:0007669"/>
    <property type="project" value="TreeGrafter"/>
</dbReference>
<dbReference type="PRINTS" id="PR00458">
    <property type="entry name" value="PEROXIDASE"/>
</dbReference>
<evidence type="ECO:0000256" key="5">
    <source>
        <dbReference type="ARBA" id="ARBA00023002"/>
    </source>
</evidence>
<keyword evidence="2" id="KW-0575">Peroxidase</keyword>
<keyword evidence="7" id="KW-0376">Hydrogen peroxide</keyword>
<dbReference type="Pfam" id="PF00141">
    <property type="entry name" value="peroxidase"/>
    <property type="match status" value="2"/>
</dbReference>
<reference evidence="14" key="1">
    <citation type="journal article" date="2014" name="Int. J. Syst. Evol. Microbiol.">
        <title>Complete genome sequence of Corynebacterium casei LMG S-19264T (=DSM 44701T), isolated from a smear-ripened cheese.</title>
        <authorList>
            <consortium name="US DOE Joint Genome Institute (JGI-PGF)"/>
            <person name="Walter F."/>
            <person name="Albersmeier A."/>
            <person name="Kalinowski J."/>
            <person name="Ruckert C."/>
        </authorList>
    </citation>
    <scope>NUCLEOTIDE SEQUENCE</scope>
    <source>
        <strain evidence="14">CGMCC 4.7278</strain>
    </source>
</reference>
<evidence type="ECO:0000256" key="6">
    <source>
        <dbReference type="ARBA" id="ARBA00023004"/>
    </source>
</evidence>
<keyword evidence="3" id="KW-0349">Heme</keyword>
<dbReference type="Proteomes" id="UP000612956">
    <property type="component" value="Unassembled WGS sequence"/>
</dbReference>
<evidence type="ECO:0000256" key="4">
    <source>
        <dbReference type="ARBA" id="ARBA00022723"/>
    </source>
</evidence>
<dbReference type="PANTHER" id="PTHR30555:SF0">
    <property type="entry name" value="CATALASE-PEROXIDASE"/>
    <property type="match status" value="1"/>
</dbReference>
<keyword evidence="6" id="KW-0408">Iron</keyword>
<dbReference type="InterPro" id="IPR002016">
    <property type="entry name" value="Haem_peroxidase"/>
</dbReference>
<proteinExistence type="inferred from homology"/>
<comment type="cofactor">
    <cofactor evidence="1">
        <name>heme b</name>
        <dbReference type="ChEBI" id="CHEBI:60344"/>
    </cofactor>
</comment>
<sequence length="518" mass="57172">MGLIYVDPEGPDGKPDPYGSASDVRQTFRRMAMNDIETAALIVGGHTFGKTHGAGPADLVGPPPAGAPLDEQDLGWKNRFGTGVGPDTTSSGIEVTWTQTPLKFDNTFLENLYGFDWEPYKGPGGKWQWRPKDNAGADLVPYPFDAHKHHQPNMLTSDIALKVDPEYHAITSRWLHNPDEFAEEFRKAWFKLIHRDMGPITRYRGSQFPKEPQLFQDPIEPVTHKLIGADDIAALKGELLNCGVSQRQLLYTAWGAASSYRGSDMRGGANGGRIRLAPQRDWARNEPASLAQVVPALEGVQRKFNDSRSDGVAVSFADLVVLGGVAALEQAAAAAGHQVTVPFTPGRGDATQDWTEISSFDDLEGFADGFRSYIVDGAPMEAEYMLLDKAELLRLSAPEMTVLIGGMRVLNLNYEQSPNGVLTDRPGALTNDFFVNLLDMRYEWKPSEHDKQTFVGIERATGKQRWTAGRIDLAFGWDAQLRATSEVYGARDGEPKFVADFIAAWTKVMDADRFDLHD</sequence>
<organism evidence="14 15">
    <name type="scientific">Nocardia camponoti</name>
    <dbReference type="NCBI Taxonomy" id="1616106"/>
    <lineage>
        <taxon>Bacteria</taxon>
        <taxon>Bacillati</taxon>
        <taxon>Actinomycetota</taxon>
        <taxon>Actinomycetes</taxon>
        <taxon>Mycobacteriales</taxon>
        <taxon>Nocardiaceae</taxon>
        <taxon>Nocardia</taxon>
    </lineage>
</organism>
<keyword evidence="15" id="KW-1185">Reference proteome</keyword>
<dbReference type="FunFam" id="1.10.420.10:FF:000004">
    <property type="entry name" value="Catalase-peroxidase"/>
    <property type="match status" value="1"/>
</dbReference>
<feature type="domain" description="Plant heme peroxidase family profile" evidence="13">
    <location>
        <begin position="14"/>
        <end position="174"/>
    </location>
</feature>
<dbReference type="InterPro" id="IPR019793">
    <property type="entry name" value="Peroxidases_heam-ligand_BS"/>
</dbReference>
<keyword evidence="5" id="KW-0560">Oxidoreductase</keyword>
<dbReference type="EMBL" id="BMMW01000001">
    <property type="protein sequence ID" value="GGK44739.1"/>
    <property type="molecule type" value="Genomic_DNA"/>
</dbReference>
<evidence type="ECO:0000256" key="3">
    <source>
        <dbReference type="ARBA" id="ARBA00022617"/>
    </source>
</evidence>
<evidence type="ECO:0000313" key="14">
    <source>
        <dbReference type="EMBL" id="GGK44739.1"/>
    </source>
</evidence>
<evidence type="ECO:0000256" key="12">
    <source>
        <dbReference type="SAM" id="MobiDB-lite"/>
    </source>
</evidence>
<evidence type="ECO:0000256" key="1">
    <source>
        <dbReference type="ARBA" id="ARBA00001970"/>
    </source>
</evidence>
<feature type="domain" description="Plant heme peroxidase family profile" evidence="13">
    <location>
        <begin position="244"/>
        <end position="489"/>
    </location>
</feature>
<dbReference type="GO" id="GO:0004096">
    <property type="term" value="F:catalase activity"/>
    <property type="evidence" value="ECO:0007669"/>
    <property type="project" value="InterPro"/>
</dbReference>
<dbReference type="GO" id="GO:0020037">
    <property type="term" value="F:heme binding"/>
    <property type="evidence" value="ECO:0007669"/>
    <property type="project" value="InterPro"/>
</dbReference>
<dbReference type="PRINTS" id="PR00460">
    <property type="entry name" value="BPEROXIDASE"/>
</dbReference>
<evidence type="ECO:0000256" key="9">
    <source>
        <dbReference type="ARBA" id="ARBA00051651"/>
    </source>
</evidence>
<evidence type="ECO:0000256" key="2">
    <source>
        <dbReference type="ARBA" id="ARBA00022559"/>
    </source>
</evidence>
<dbReference type="Gene3D" id="1.10.520.10">
    <property type="match status" value="1"/>
</dbReference>
<keyword evidence="4" id="KW-0479">Metal-binding</keyword>
<comment type="caution">
    <text evidence="14">The sequence shown here is derived from an EMBL/GenBank/DDBJ whole genome shotgun (WGS) entry which is preliminary data.</text>
</comment>
<evidence type="ECO:0000256" key="11">
    <source>
        <dbReference type="ARBA" id="ARBA00067012"/>
    </source>
</evidence>
<dbReference type="SUPFAM" id="SSF48113">
    <property type="entry name" value="Heme-dependent peroxidases"/>
    <property type="match status" value="2"/>
</dbReference>
<protein>
    <recommendedName>
        <fullName evidence="11">catalase peroxidase</fullName>
        <ecNumber evidence="11">1.11.1.21</ecNumber>
    </recommendedName>
</protein>
<dbReference type="GO" id="GO:0042744">
    <property type="term" value="P:hydrogen peroxide catabolic process"/>
    <property type="evidence" value="ECO:0007669"/>
    <property type="project" value="UniProtKB-KW"/>
</dbReference>
<gene>
    <name evidence="14" type="ORF">GCM10011591_15380</name>
</gene>
<comment type="similarity">
    <text evidence="10">Belongs to the peroxidase family. Peroxidase/catalase subfamily.</text>
</comment>
<dbReference type="Gene3D" id="1.10.420.10">
    <property type="entry name" value="Peroxidase, domain 2"/>
    <property type="match status" value="2"/>
</dbReference>
<dbReference type="AlphaFoldDB" id="A0A917QCZ4"/>